<evidence type="ECO:0000313" key="13">
    <source>
        <dbReference type="Proteomes" id="UP000032900"/>
    </source>
</evidence>
<dbReference type="InterPro" id="IPR036890">
    <property type="entry name" value="HATPase_C_sf"/>
</dbReference>
<feature type="domain" description="PAS" evidence="10">
    <location>
        <begin position="10"/>
        <end position="56"/>
    </location>
</feature>
<evidence type="ECO:0000256" key="5">
    <source>
        <dbReference type="ARBA" id="ARBA00022777"/>
    </source>
</evidence>
<accession>A0A0E9LT85</accession>
<dbReference type="Pfam" id="PF01590">
    <property type="entry name" value="GAF"/>
    <property type="match status" value="1"/>
</dbReference>
<dbReference type="RefSeq" id="WP_062122261.1">
    <property type="nucleotide sequence ID" value="NZ_BAZW01000003.1"/>
</dbReference>
<protein>
    <recommendedName>
        <fullName evidence="2">histidine kinase</fullName>
        <ecNumber evidence="2">2.7.13.3</ecNumber>
    </recommendedName>
</protein>
<name>A0A0E9LT85_9BACT</name>
<dbReference type="GO" id="GO:0006355">
    <property type="term" value="P:regulation of DNA-templated transcription"/>
    <property type="evidence" value="ECO:0007669"/>
    <property type="project" value="InterPro"/>
</dbReference>
<gene>
    <name evidence="12" type="ORF">JCM15548_1546</name>
</gene>
<dbReference type="PANTHER" id="PTHR43047">
    <property type="entry name" value="TWO-COMPONENT HISTIDINE PROTEIN KINASE"/>
    <property type="match status" value="1"/>
</dbReference>
<evidence type="ECO:0000256" key="3">
    <source>
        <dbReference type="ARBA" id="ARBA00022553"/>
    </source>
</evidence>
<dbReference type="SMART" id="SM00091">
    <property type="entry name" value="PAS"/>
    <property type="match status" value="1"/>
</dbReference>
<dbReference type="Gene3D" id="1.10.287.130">
    <property type="match status" value="1"/>
</dbReference>
<sequence length="712" mass="80277">MLQNQMNPFNSDLYRSILQQSPVSIVITDVRGIIEYVNPKFCQLTGYQLEEVMGKTPRILKSGQTSEEEYRLLWQTIKAGQEWHGEFVNLKKNGEIYYESAVVAPTFDETGKITHFIGIKEDITGRILAQRSVMEHSNRLATLLESGQAFSSTIEMNELLMIIISNGMSLLNMDGGSIFFIVGDKMEEEACLPQVVDEDSDVLKRMSLRQFPQINDCIEKRGVVVLQDLNKISLTPEEKLIAKSKGARSSLLVPFIIDGKVLAVMELVSKRMIKSFCRQDIEFCQVLAAQASLALKNAWLYKKADGYARELKKINTQLSHLNEDLRTQKNKAEESERLKTAFLQNMSHEIRTPMNGILGFVELLKLGHLSEDLRQTYMGHVINSTHQLLNIVDDILDISRLQAGDVILRQEEVDVEKMLDTLYEHYSSRCPSGLTLFMERSGIQEGKSLISEASRLRQVLEKLLDNALKFTKEGEVHFGYKLLSAEKIQFFVEDTGIGIQAEMIPLIFKPFFQSDMAANREFGGNGLGVTIAARIVESMGSFIRVETKPGMGSFFAFDLPLSEAASLKSAAEPKISYGQPKDTFSILIVEDDEVNFLFLQDALKGSEAGGRFKIFHAWDGLEALDMHRKHPDLDLILMDIKMPRMDGLEATRIIKDENPFVPIVAQTAYAMTSEQEKALEAGCEGYLSKPIELELLLQTVYQHLELPLKSRS</sequence>
<evidence type="ECO:0000256" key="7">
    <source>
        <dbReference type="SAM" id="Coils"/>
    </source>
</evidence>
<dbReference type="PROSITE" id="PS50109">
    <property type="entry name" value="HIS_KIN"/>
    <property type="match status" value="1"/>
</dbReference>
<dbReference type="InterPro" id="IPR003661">
    <property type="entry name" value="HisK_dim/P_dom"/>
</dbReference>
<evidence type="ECO:0000256" key="4">
    <source>
        <dbReference type="ARBA" id="ARBA00022679"/>
    </source>
</evidence>
<dbReference type="CDD" id="cd00130">
    <property type="entry name" value="PAS"/>
    <property type="match status" value="1"/>
</dbReference>
<dbReference type="InterPro" id="IPR001610">
    <property type="entry name" value="PAC"/>
</dbReference>
<reference evidence="12 13" key="1">
    <citation type="journal article" date="2015" name="Microbes Environ.">
        <title>Distribution and evolution of nitrogen fixation genes in the phylum bacteroidetes.</title>
        <authorList>
            <person name="Inoue J."/>
            <person name="Oshima K."/>
            <person name="Suda W."/>
            <person name="Sakamoto M."/>
            <person name="Iino T."/>
            <person name="Noda S."/>
            <person name="Hongoh Y."/>
            <person name="Hattori M."/>
            <person name="Ohkuma M."/>
        </authorList>
    </citation>
    <scope>NUCLEOTIDE SEQUENCE [LARGE SCALE GENOMIC DNA]</scope>
    <source>
        <strain evidence="12">JCM 15548</strain>
    </source>
</reference>
<feature type="domain" description="Response regulatory" evidence="9">
    <location>
        <begin position="585"/>
        <end position="704"/>
    </location>
</feature>
<dbReference type="Proteomes" id="UP000032900">
    <property type="component" value="Unassembled WGS sequence"/>
</dbReference>
<feature type="modified residue" description="4-aspartylphosphate" evidence="6">
    <location>
        <position position="639"/>
    </location>
</feature>
<dbReference type="Pfam" id="PF02518">
    <property type="entry name" value="HATPase_c"/>
    <property type="match status" value="1"/>
</dbReference>
<keyword evidence="4" id="KW-0808">Transferase</keyword>
<dbReference type="PROSITE" id="PS50110">
    <property type="entry name" value="RESPONSE_REGULATORY"/>
    <property type="match status" value="1"/>
</dbReference>
<dbReference type="STRING" id="1236989.JCM15548_1546"/>
<organism evidence="12 13">
    <name type="scientific">Geofilum rubicundum JCM 15548</name>
    <dbReference type="NCBI Taxonomy" id="1236989"/>
    <lineage>
        <taxon>Bacteria</taxon>
        <taxon>Pseudomonadati</taxon>
        <taxon>Bacteroidota</taxon>
        <taxon>Bacteroidia</taxon>
        <taxon>Marinilabiliales</taxon>
        <taxon>Marinilabiliaceae</taxon>
        <taxon>Geofilum</taxon>
    </lineage>
</organism>
<evidence type="ECO:0000259" key="8">
    <source>
        <dbReference type="PROSITE" id="PS50109"/>
    </source>
</evidence>
<dbReference type="Gene3D" id="3.30.450.40">
    <property type="match status" value="1"/>
</dbReference>
<dbReference type="SUPFAM" id="SSF55785">
    <property type="entry name" value="PYP-like sensor domain (PAS domain)"/>
    <property type="match status" value="1"/>
</dbReference>
<dbReference type="SUPFAM" id="SSF47384">
    <property type="entry name" value="Homodimeric domain of signal transducing histidine kinase"/>
    <property type="match status" value="1"/>
</dbReference>
<keyword evidence="3 6" id="KW-0597">Phosphoprotein</keyword>
<keyword evidence="7" id="KW-0175">Coiled coil</keyword>
<dbReference type="Pfam" id="PF00072">
    <property type="entry name" value="Response_reg"/>
    <property type="match status" value="1"/>
</dbReference>
<dbReference type="EC" id="2.7.13.3" evidence="2"/>
<evidence type="ECO:0000259" key="11">
    <source>
        <dbReference type="PROSITE" id="PS50113"/>
    </source>
</evidence>
<evidence type="ECO:0000256" key="2">
    <source>
        <dbReference type="ARBA" id="ARBA00012438"/>
    </source>
</evidence>
<dbReference type="SUPFAM" id="SSF55874">
    <property type="entry name" value="ATPase domain of HSP90 chaperone/DNA topoisomerase II/histidine kinase"/>
    <property type="match status" value="1"/>
</dbReference>
<dbReference type="SUPFAM" id="SSF55781">
    <property type="entry name" value="GAF domain-like"/>
    <property type="match status" value="1"/>
</dbReference>
<dbReference type="Gene3D" id="3.30.450.20">
    <property type="entry name" value="PAS domain"/>
    <property type="match status" value="1"/>
</dbReference>
<dbReference type="InterPro" id="IPR013767">
    <property type="entry name" value="PAS_fold"/>
</dbReference>
<dbReference type="SMART" id="SM00388">
    <property type="entry name" value="HisKA"/>
    <property type="match status" value="1"/>
</dbReference>
<dbReference type="OrthoDB" id="9796457at2"/>
<dbReference type="EMBL" id="BAZW01000003">
    <property type="protein sequence ID" value="GAO28449.1"/>
    <property type="molecule type" value="Genomic_DNA"/>
</dbReference>
<feature type="domain" description="Histidine kinase" evidence="8">
    <location>
        <begin position="345"/>
        <end position="563"/>
    </location>
</feature>
<feature type="domain" description="PAC" evidence="11">
    <location>
        <begin position="81"/>
        <end position="135"/>
    </location>
</feature>
<dbReference type="InterPro" id="IPR029016">
    <property type="entry name" value="GAF-like_dom_sf"/>
</dbReference>
<dbReference type="PANTHER" id="PTHR43047:SF72">
    <property type="entry name" value="OSMOSENSING HISTIDINE PROTEIN KINASE SLN1"/>
    <property type="match status" value="1"/>
</dbReference>
<evidence type="ECO:0000256" key="6">
    <source>
        <dbReference type="PROSITE-ProRule" id="PRU00169"/>
    </source>
</evidence>
<dbReference type="Pfam" id="PF00512">
    <property type="entry name" value="HisKA"/>
    <property type="match status" value="1"/>
</dbReference>
<feature type="coiled-coil region" evidence="7">
    <location>
        <begin position="304"/>
        <end position="338"/>
    </location>
</feature>
<evidence type="ECO:0000313" key="12">
    <source>
        <dbReference type="EMBL" id="GAO28449.1"/>
    </source>
</evidence>
<dbReference type="Gene3D" id="3.40.50.2300">
    <property type="match status" value="1"/>
</dbReference>
<dbReference type="CDD" id="cd00082">
    <property type="entry name" value="HisKA"/>
    <property type="match status" value="1"/>
</dbReference>
<dbReference type="InterPro" id="IPR011006">
    <property type="entry name" value="CheY-like_superfamily"/>
</dbReference>
<dbReference type="GO" id="GO:0000155">
    <property type="term" value="F:phosphorelay sensor kinase activity"/>
    <property type="evidence" value="ECO:0007669"/>
    <property type="project" value="InterPro"/>
</dbReference>
<dbReference type="GO" id="GO:0009927">
    <property type="term" value="F:histidine phosphotransfer kinase activity"/>
    <property type="evidence" value="ECO:0007669"/>
    <property type="project" value="TreeGrafter"/>
</dbReference>
<keyword evidence="5" id="KW-0418">Kinase</keyword>
<dbReference type="InterPro" id="IPR000700">
    <property type="entry name" value="PAS-assoc_C"/>
</dbReference>
<keyword evidence="13" id="KW-1185">Reference proteome</keyword>
<dbReference type="PRINTS" id="PR00344">
    <property type="entry name" value="BCTRLSENSOR"/>
</dbReference>
<evidence type="ECO:0000259" key="10">
    <source>
        <dbReference type="PROSITE" id="PS50112"/>
    </source>
</evidence>
<dbReference type="SMART" id="SM00387">
    <property type="entry name" value="HATPase_c"/>
    <property type="match status" value="1"/>
</dbReference>
<dbReference type="InterPro" id="IPR004358">
    <property type="entry name" value="Sig_transdc_His_kin-like_C"/>
</dbReference>
<dbReference type="InterPro" id="IPR005467">
    <property type="entry name" value="His_kinase_dom"/>
</dbReference>
<comment type="catalytic activity">
    <reaction evidence="1">
        <text>ATP + protein L-histidine = ADP + protein N-phospho-L-histidine.</text>
        <dbReference type="EC" id="2.7.13.3"/>
    </reaction>
</comment>
<evidence type="ECO:0000256" key="1">
    <source>
        <dbReference type="ARBA" id="ARBA00000085"/>
    </source>
</evidence>
<dbReference type="Gene3D" id="3.30.565.10">
    <property type="entry name" value="Histidine kinase-like ATPase, C-terminal domain"/>
    <property type="match status" value="1"/>
</dbReference>
<dbReference type="GO" id="GO:0005886">
    <property type="term" value="C:plasma membrane"/>
    <property type="evidence" value="ECO:0007669"/>
    <property type="project" value="TreeGrafter"/>
</dbReference>
<dbReference type="PROSITE" id="PS50113">
    <property type="entry name" value="PAC"/>
    <property type="match status" value="1"/>
</dbReference>
<dbReference type="SMART" id="SM00448">
    <property type="entry name" value="REC"/>
    <property type="match status" value="1"/>
</dbReference>
<dbReference type="InterPro" id="IPR003594">
    <property type="entry name" value="HATPase_dom"/>
</dbReference>
<dbReference type="NCBIfam" id="TIGR00229">
    <property type="entry name" value="sensory_box"/>
    <property type="match status" value="1"/>
</dbReference>
<dbReference type="InterPro" id="IPR001789">
    <property type="entry name" value="Sig_transdc_resp-reg_receiver"/>
</dbReference>
<dbReference type="PROSITE" id="PS50112">
    <property type="entry name" value="PAS"/>
    <property type="match status" value="1"/>
</dbReference>
<dbReference type="InterPro" id="IPR003018">
    <property type="entry name" value="GAF"/>
</dbReference>
<dbReference type="SMART" id="SM00086">
    <property type="entry name" value="PAC"/>
    <property type="match status" value="1"/>
</dbReference>
<evidence type="ECO:0000259" key="9">
    <source>
        <dbReference type="PROSITE" id="PS50110"/>
    </source>
</evidence>
<dbReference type="SUPFAM" id="SSF52172">
    <property type="entry name" value="CheY-like"/>
    <property type="match status" value="1"/>
</dbReference>
<dbReference type="AlphaFoldDB" id="A0A0E9LT85"/>
<proteinExistence type="predicted"/>
<dbReference type="InterPro" id="IPR035965">
    <property type="entry name" value="PAS-like_dom_sf"/>
</dbReference>
<dbReference type="Pfam" id="PF00989">
    <property type="entry name" value="PAS"/>
    <property type="match status" value="1"/>
</dbReference>
<dbReference type="InterPro" id="IPR000014">
    <property type="entry name" value="PAS"/>
</dbReference>
<dbReference type="InterPro" id="IPR036097">
    <property type="entry name" value="HisK_dim/P_sf"/>
</dbReference>
<comment type="caution">
    <text evidence="12">The sequence shown here is derived from an EMBL/GenBank/DDBJ whole genome shotgun (WGS) entry which is preliminary data.</text>
</comment>